<dbReference type="SUPFAM" id="SSF51445">
    <property type="entry name" value="(Trans)glycosidases"/>
    <property type="match status" value="1"/>
</dbReference>
<sequence length="721" mass="82733">MKNLFIILTLLLFTSSVYAEEFLLSTPRTSLLLTGEKDGQLYLHYFGRRVLDPSDIWNSGNGMLYREAYPQFGLDCTLEPAMAVMYPDGNLSLDLRFQKAENIKGNHSDEWKFYLKDTVYPLEVTLHYRIYHDEDIIESWAGYQYSGKGFVELRQFASAYMPLPPGQYTMQHLHGSWASEHQMEEEILTHGSKILVNRDGVRNALTDHPSVMLGRDGLEENTGDVYAGILAWSGNYKINCTLDNSHRLHLIAGIDNFQSEYKLSKGETFVTPAWVMSYSNKGKGEISRTFHRWARKYALAHGEQKRDILLNSWEGLYFNVNMKDVCRMINDFSGLGGEMFVLDDGWFGKKYSRDSDRSSLGDWEVSPGKLPDGLQALIDSCKCASIRFGIWIEPEMTNTISELYEQHPDWVISQPNRPLKKGRGGNQLVLDLSNPKVQDFIFGVVDKLMTQYPEIAYIKWDANMSLANYGSNYLPANKQSHLYIEYHRGLRKVLQRIRAKYPDLLMQACASGGGRISYGILPYFDEFWTSDDTDAIERIYMQWGVSQFYPAIAMGSHVSAARNHQTNKLIPLKFRFDVAMSGRLGMEMQPKDFTPDEYKFAAQAISTYKQIRPVVQFGDLYRLISPYAQKNISSLMYVTPDKEEAVLFVYQLKHRFNPSFPRLTLQGLSPEASYEICEINTADLKEQAKKTITGGFLIDQGMEVWLDKEYDSKIFHLKKTK</sequence>
<evidence type="ECO:0000256" key="7">
    <source>
        <dbReference type="PIRSR" id="PIRSR005536-2"/>
    </source>
</evidence>
<gene>
    <name evidence="10" type="ORF">DW888_10190</name>
</gene>
<dbReference type="Pfam" id="PF16875">
    <property type="entry name" value="Glyco_hydro_36N"/>
    <property type="match status" value="1"/>
</dbReference>
<feature type="active site" description="Proton donor" evidence="6">
    <location>
        <position position="531"/>
    </location>
</feature>
<dbReference type="Pfam" id="PF16874">
    <property type="entry name" value="Glyco_hydro_36C"/>
    <property type="match status" value="1"/>
</dbReference>
<dbReference type="EC" id="3.2.1.22" evidence="2 5"/>
<keyword evidence="4 5" id="KW-0326">Glycosidase</keyword>
<feature type="active site" description="Nucleophile" evidence="6">
    <location>
        <position position="461"/>
    </location>
</feature>
<dbReference type="Pfam" id="PF02065">
    <property type="entry name" value="Melibiase"/>
    <property type="match status" value="1"/>
</dbReference>
<dbReference type="PANTHER" id="PTHR43053">
    <property type="entry name" value="GLYCOSIDASE FAMILY 31"/>
    <property type="match status" value="1"/>
</dbReference>
<feature type="binding site" evidence="7">
    <location>
        <position position="177"/>
    </location>
    <ligand>
        <name>substrate</name>
    </ligand>
</feature>
<dbReference type="InterPro" id="IPR017853">
    <property type="entry name" value="GH"/>
</dbReference>
<dbReference type="PANTHER" id="PTHR43053:SF3">
    <property type="entry name" value="ALPHA-GALACTOSIDASE C-RELATED"/>
    <property type="match status" value="1"/>
</dbReference>
<dbReference type="CDD" id="cd14791">
    <property type="entry name" value="GH36"/>
    <property type="match status" value="1"/>
</dbReference>
<comment type="similarity">
    <text evidence="5">Belongs to the glycosyl hydrolase.</text>
</comment>
<dbReference type="Gene3D" id="3.20.20.70">
    <property type="entry name" value="Aldolase class I"/>
    <property type="match status" value="1"/>
</dbReference>
<dbReference type="InterPro" id="IPR031705">
    <property type="entry name" value="Glyco_hydro_36_C"/>
</dbReference>
<dbReference type="InterPro" id="IPR031704">
    <property type="entry name" value="Glyco_hydro_36_N"/>
</dbReference>
<evidence type="ECO:0000259" key="8">
    <source>
        <dbReference type="Pfam" id="PF16874"/>
    </source>
</evidence>
<dbReference type="PRINTS" id="PR00743">
    <property type="entry name" value="GLHYDRLASE36"/>
</dbReference>
<dbReference type="InterPro" id="IPR013785">
    <property type="entry name" value="Aldolase_TIM"/>
</dbReference>
<dbReference type="Proteomes" id="UP000284379">
    <property type="component" value="Unassembled WGS sequence"/>
</dbReference>
<reference evidence="10 11" key="1">
    <citation type="submission" date="2018-08" db="EMBL/GenBank/DDBJ databases">
        <title>A genome reference for cultivated species of the human gut microbiota.</title>
        <authorList>
            <person name="Zou Y."/>
            <person name="Xue W."/>
            <person name="Luo G."/>
        </authorList>
    </citation>
    <scope>NUCLEOTIDE SEQUENCE [LARGE SCALE GENOMIC DNA]</scope>
    <source>
        <strain evidence="10 11">AM40-30BH</strain>
    </source>
</reference>
<proteinExistence type="inferred from homology"/>
<feature type="binding site" evidence="7">
    <location>
        <position position="531"/>
    </location>
    <ligand>
        <name>substrate</name>
    </ligand>
</feature>
<evidence type="ECO:0000256" key="1">
    <source>
        <dbReference type="ARBA" id="ARBA00001255"/>
    </source>
</evidence>
<organism evidence="10 11">
    <name type="scientific">Bacteroides nordii</name>
    <dbReference type="NCBI Taxonomy" id="291645"/>
    <lineage>
        <taxon>Bacteria</taxon>
        <taxon>Pseudomonadati</taxon>
        <taxon>Bacteroidota</taxon>
        <taxon>Bacteroidia</taxon>
        <taxon>Bacteroidales</taxon>
        <taxon>Bacteroidaceae</taxon>
        <taxon>Bacteroides</taxon>
    </lineage>
</organism>
<dbReference type="InterPro" id="IPR013780">
    <property type="entry name" value="Glyco_hydro_b"/>
</dbReference>
<evidence type="ECO:0000256" key="2">
    <source>
        <dbReference type="ARBA" id="ARBA00012755"/>
    </source>
</evidence>
<comment type="caution">
    <text evidence="10">The sequence shown here is derived from an EMBL/GenBank/DDBJ whole genome shotgun (WGS) entry which is preliminary data.</text>
</comment>
<feature type="binding site" evidence="7">
    <location>
        <position position="509"/>
    </location>
    <ligand>
        <name>substrate</name>
    </ligand>
</feature>
<evidence type="ECO:0000256" key="4">
    <source>
        <dbReference type="ARBA" id="ARBA00023295"/>
    </source>
</evidence>
<accession>A0A413VPC1</accession>
<feature type="domain" description="Glycosyl hydrolase family 36 N-terminal" evidence="9">
    <location>
        <begin position="39"/>
        <end position="263"/>
    </location>
</feature>
<evidence type="ECO:0000313" key="10">
    <source>
        <dbReference type="EMBL" id="RHB35478.1"/>
    </source>
</evidence>
<feature type="binding site" evidence="7">
    <location>
        <begin position="343"/>
        <end position="344"/>
    </location>
    <ligand>
        <name>substrate</name>
    </ligand>
</feature>
<evidence type="ECO:0000256" key="6">
    <source>
        <dbReference type="PIRSR" id="PIRSR005536-1"/>
    </source>
</evidence>
<evidence type="ECO:0000256" key="5">
    <source>
        <dbReference type="PIRNR" id="PIRNR005536"/>
    </source>
</evidence>
<keyword evidence="3 5" id="KW-0378">Hydrolase</keyword>
<dbReference type="InterPro" id="IPR050985">
    <property type="entry name" value="Alpha-glycosidase_related"/>
</dbReference>
<dbReference type="FunFam" id="3.20.20.70:FF:000118">
    <property type="entry name" value="Alpha-galactosidase"/>
    <property type="match status" value="1"/>
</dbReference>
<dbReference type="PIRSF" id="PIRSF005536">
    <property type="entry name" value="Agal"/>
    <property type="match status" value="1"/>
</dbReference>
<feature type="domain" description="Glycosyl hydrolase family 36 C-terminal" evidence="8">
    <location>
        <begin position="633"/>
        <end position="717"/>
    </location>
</feature>
<evidence type="ECO:0000256" key="3">
    <source>
        <dbReference type="ARBA" id="ARBA00022801"/>
    </source>
</evidence>
<dbReference type="InterPro" id="IPR038417">
    <property type="entry name" value="Alpga-gal_N_sf"/>
</dbReference>
<dbReference type="InterPro" id="IPR002252">
    <property type="entry name" value="Glyco_hydro_36"/>
</dbReference>
<dbReference type="GO" id="GO:0016052">
    <property type="term" value="P:carbohydrate catabolic process"/>
    <property type="evidence" value="ECO:0007669"/>
    <property type="project" value="InterPro"/>
</dbReference>
<dbReference type="Gene3D" id="2.60.40.1180">
    <property type="entry name" value="Golgi alpha-mannosidase II"/>
    <property type="match status" value="1"/>
</dbReference>
<comment type="catalytic activity">
    <reaction evidence="1 5">
        <text>Hydrolysis of terminal, non-reducing alpha-D-galactose residues in alpha-D-galactosides, including galactose oligosaccharides, galactomannans and galactolipids.</text>
        <dbReference type="EC" id="3.2.1.22"/>
    </reaction>
</comment>
<dbReference type="RefSeq" id="WP_122201450.1">
    <property type="nucleotide sequence ID" value="NZ_BMBN01000002.1"/>
</dbReference>
<evidence type="ECO:0000259" key="9">
    <source>
        <dbReference type="Pfam" id="PF16875"/>
    </source>
</evidence>
<name>A0A413VPC1_9BACE</name>
<feature type="binding site" evidence="7">
    <location>
        <position position="423"/>
    </location>
    <ligand>
        <name>substrate</name>
    </ligand>
</feature>
<dbReference type="Gene3D" id="2.70.98.60">
    <property type="entry name" value="alpha-galactosidase from lactobacil brevis"/>
    <property type="match status" value="1"/>
</dbReference>
<dbReference type="EMBL" id="QSGO01000006">
    <property type="protein sequence ID" value="RHB35478.1"/>
    <property type="molecule type" value="Genomic_DNA"/>
</dbReference>
<protein>
    <recommendedName>
        <fullName evidence="2 5">Alpha-galactosidase</fullName>
        <ecNumber evidence="2 5">3.2.1.22</ecNumber>
    </recommendedName>
</protein>
<dbReference type="GO" id="GO:0004557">
    <property type="term" value="F:alpha-galactosidase activity"/>
    <property type="evidence" value="ECO:0007669"/>
    <property type="project" value="UniProtKB-UniRule"/>
</dbReference>
<feature type="binding site" evidence="7">
    <location>
        <begin position="459"/>
        <end position="463"/>
    </location>
    <ligand>
        <name>substrate</name>
    </ligand>
</feature>
<dbReference type="AlphaFoldDB" id="A0A413VPC1"/>
<evidence type="ECO:0000313" key="11">
    <source>
        <dbReference type="Proteomes" id="UP000284379"/>
    </source>
</evidence>